<evidence type="ECO:0000256" key="17">
    <source>
        <dbReference type="ARBA" id="ARBA00075692"/>
    </source>
</evidence>
<dbReference type="InterPro" id="IPR000504">
    <property type="entry name" value="RRM_dom"/>
</dbReference>
<dbReference type="CDD" id="cd12318">
    <property type="entry name" value="RRM5_RBM19_like"/>
    <property type="match status" value="1"/>
</dbReference>
<evidence type="ECO:0000256" key="6">
    <source>
        <dbReference type="ARBA" id="ARBA00022454"/>
    </source>
</evidence>
<evidence type="ECO:0000256" key="3">
    <source>
        <dbReference type="ARBA" id="ARBA00004604"/>
    </source>
</evidence>
<dbReference type="CDD" id="cd12564">
    <property type="entry name" value="RRM1_RBM19"/>
    <property type="match status" value="1"/>
</dbReference>
<evidence type="ECO:0000259" key="20">
    <source>
        <dbReference type="PROSITE" id="PS50102"/>
    </source>
</evidence>
<dbReference type="CDD" id="cd12571">
    <property type="entry name" value="RRM6_RBM19"/>
    <property type="match status" value="1"/>
</dbReference>
<dbReference type="InterPro" id="IPR012677">
    <property type="entry name" value="Nucleotide-bd_a/b_plait_sf"/>
</dbReference>
<dbReference type="PANTHER" id="PTHR48039">
    <property type="entry name" value="RNA-BINDING MOTIF PROTEIN 14B"/>
    <property type="match status" value="1"/>
</dbReference>
<dbReference type="InterPro" id="IPR003954">
    <property type="entry name" value="RRM_euk-type"/>
</dbReference>
<evidence type="ECO:0000256" key="7">
    <source>
        <dbReference type="ARBA" id="ARBA00022473"/>
    </source>
</evidence>
<evidence type="ECO:0000256" key="12">
    <source>
        <dbReference type="ARBA" id="ARBA00022843"/>
    </source>
</evidence>
<gene>
    <name evidence="21" type="ORF">GSTENG00029551001</name>
</gene>
<feature type="compositionally biased region" description="Basic and acidic residues" evidence="19">
    <location>
        <begin position="714"/>
        <end position="727"/>
    </location>
</feature>
<reference evidence="21" key="2">
    <citation type="submission" date="2004-02" db="EMBL/GenBank/DDBJ databases">
        <authorList>
            <consortium name="Genoscope"/>
            <consortium name="Whitehead Institute Centre for Genome Research"/>
        </authorList>
    </citation>
    <scope>NUCLEOTIDE SEQUENCE</scope>
</reference>
<dbReference type="InterPro" id="IPR034420">
    <property type="entry name" value="RBM19_RRM4"/>
</dbReference>
<dbReference type="InterPro" id="IPR034419">
    <property type="entry name" value="RBM19_RRM3"/>
</dbReference>
<evidence type="ECO:0000256" key="9">
    <source>
        <dbReference type="ARBA" id="ARBA00022499"/>
    </source>
</evidence>
<evidence type="ECO:0000256" key="1">
    <source>
        <dbReference type="ARBA" id="ARBA00004286"/>
    </source>
</evidence>
<evidence type="ECO:0000256" key="4">
    <source>
        <dbReference type="ARBA" id="ARBA00004642"/>
    </source>
</evidence>
<dbReference type="InterPro" id="IPR034418">
    <property type="entry name" value="RMB19_RRM1"/>
</dbReference>
<dbReference type="Gene3D" id="3.30.70.330">
    <property type="match status" value="6"/>
</dbReference>
<keyword evidence="10" id="KW-0597">Phosphoprotein</keyword>
<dbReference type="FunFam" id="3.30.70.330:FF:000813">
    <property type="entry name" value="RNA binding motif protein 19"/>
    <property type="match status" value="1"/>
</dbReference>
<dbReference type="GO" id="GO:0005737">
    <property type="term" value="C:cytoplasm"/>
    <property type="evidence" value="ECO:0007669"/>
    <property type="project" value="UniProtKB-SubCell"/>
</dbReference>
<feature type="compositionally biased region" description="Low complexity" evidence="19">
    <location>
        <begin position="270"/>
        <end position="281"/>
    </location>
</feature>
<dbReference type="AlphaFoldDB" id="Q4RST6"/>
<protein>
    <recommendedName>
        <fullName evidence="16">Probable RNA-binding protein 19</fullName>
    </recommendedName>
    <alternativeName>
        <fullName evidence="17">RNA-binding motif protein 19</fullName>
    </alternativeName>
</protein>
<comment type="subcellular location">
    <subcellularLocation>
        <location evidence="1">Chromosome</location>
    </subcellularLocation>
    <subcellularLocation>
        <location evidence="2">Cytoplasm</location>
    </subcellularLocation>
    <subcellularLocation>
        <location evidence="3">Nucleus</location>
        <location evidence="3">Nucleolus</location>
    </subcellularLocation>
    <subcellularLocation>
        <location evidence="4">Nucleus</location>
        <location evidence="4">Nucleoplasm</location>
    </subcellularLocation>
</comment>
<sequence>MSRLIVKNLPNGMKEERFKSMFAAFGTVTDCTLKFTKDGKFRKFGFVGFRSEEEANRALKHLNKSFVDTSRVTVEICKAFGDPTKAKAWSKHSQKPATDKPSISPNPALPDSKKKKETTSTLENLDEDQKFKEFLSVHQRRDQAPTWANDTLQTSAAAGAQLKSQSKEKDASDDYLNFDSDDSDAGEEQDEQAEEEEEEEEEEEDDDDDKGASKEALTSSLSDMEYLRSKVAETVNTMEEKEENSDGEEEVEDEGDEDPVPPQHTDSAYESSENSSKTKTSVPCKKKESKMKKSEKQETEPATGFTVKLRGVPFNVKEQQIREFMTPLKPAAIRIGKNDSGNRTGYVYVDLHSEEQVEKALKKNKDYIGGRYIEVFRVDNSGGKARRDKRDKDIDRSFTRNLKEGEEEEDVAESGRLFVRNLPYTCTEEELKELFTKHGPLSEMHFPIDSLTKKSKGFAFITYMIPENAVAALAQLDGHIFQGRMLHLLPSTIKKEKADSDAGAPGSSSYKRQKDAKTKALSSNSHNWNTLFLGTNAVADAIAEKYNTTKSQVLDHVSNHLYLSIPTNESLLWSYLCNLRSFQESAGSVAVRMALGETQIVQETRQFLLDNSVCLDSFSQAAAPRSTSVILVKNLPAGVASSELEELFSAHGSLGRVLLPPSGLTAIVEFLEPTEAKRAFTRLAYSKFQHVPLYLEWAPVGVFVAAQQEEEPGKEEKVMEEEKNVEDGDKDDEEEEEEEESTPGSTLFIKNLNFSTTEQTLQEIFSKCGKVKSCSVSKKKDKSGKSLSMGYGFVQYHKAEAAQKALRQLQHCNVDGHQLQLKISERATRKKVVSGKKKQVGKKQTGTKLLVRNIPFQASVRELRELFCTFGELKTVRLPKKAAGTGNHRGFGFIDFVTKQDAKKAFDALCHSTHLYGRRLVLEWADAEETVEALRRKTAEHFHG</sequence>
<comment type="similarity">
    <text evidence="5">Belongs to the RRM MRD1 family.</text>
</comment>
<dbReference type="FunFam" id="3.30.70.330:FF:000608">
    <property type="entry name" value="RNA binding motif protein 19"/>
    <property type="match status" value="1"/>
</dbReference>
<reference evidence="21" key="1">
    <citation type="journal article" date="2004" name="Nature">
        <title>Genome duplication in the teleost fish Tetraodon nigroviridis reveals the early vertebrate proto-karyotype.</title>
        <authorList>
            <person name="Jaillon O."/>
            <person name="Aury J.-M."/>
            <person name="Brunet F."/>
            <person name="Petit J.-L."/>
            <person name="Stange-Thomann N."/>
            <person name="Mauceli E."/>
            <person name="Bouneau L."/>
            <person name="Fischer C."/>
            <person name="Ozouf-Costaz C."/>
            <person name="Bernot A."/>
            <person name="Nicaud S."/>
            <person name="Jaffe D."/>
            <person name="Fisher S."/>
            <person name="Lutfalla G."/>
            <person name="Dossat C."/>
            <person name="Segurens B."/>
            <person name="Dasilva C."/>
            <person name="Salanoubat M."/>
            <person name="Levy M."/>
            <person name="Boudet N."/>
            <person name="Castellano S."/>
            <person name="Anthouard V."/>
            <person name="Jubin C."/>
            <person name="Castelli V."/>
            <person name="Katinka M."/>
            <person name="Vacherie B."/>
            <person name="Biemont C."/>
            <person name="Skalli Z."/>
            <person name="Cattolico L."/>
            <person name="Poulain J."/>
            <person name="De Berardinis V."/>
            <person name="Cruaud C."/>
            <person name="Duprat S."/>
            <person name="Brottier P."/>
            <person name="Coutanceau J.-P."/>
            <person name="Gouzy J."/>
            <person name="Parra G."/>
            <person name="Lardier G."/>
            <person name="Chapple C."/>
            <person name="McKernan K.J."/>
            <person name="McEwan P."/>
            <person name="Bosak S."/>
            <person name="Kellis M."/>
            <person name="Volff J.-N."/>
            <person name="Guigo R."/>
            <person name="Zody M.C."/>
            <person name="Mesirov J."/>
            <person name="Lindblad-Toh K."/>
            <person name="Birren B."/>
            <person name="Nusbaum C."/>
            <person name="Kahn D."/>
            <person name="Robinson-Rechavi M."/>
            <person name="Laudet V."/>
            <person name="Schachter V."/>
            <person name="Quetier F."/>
            <person name="Saurin W."/>
            <person name="Scarpelli C."/>
            <person name="Wincker P."/>
            <person name="Lander E.S."/>
            <person name="Weissenbach J."/>
            <person name="Roest Crollius H."/>
        </authorList>
    </citation>
    <scope>NUCLEOTIDE SEQUENCE [LARGE SCALE GENOMIC DNA]</scope>
</reference>
<feature type="domain" description="RRM" evidence="20">
    <location>
        <begin position="305"/>
        <end position="380"/>
    </location>
</feature>
<dbReference type="InterPro" id="IPR051945">
    <property type="entry name" value="RRM_MRD1_RNA_proc_ribogen"/>
</dbReference>
<feature type="domain" description="RRM" evidence="20">
    <location>
        <begin position="2"/>
        <end position="79"/>
    </location>
</feature>
<dbReference type="PROSITE" id="PS50102">
    <property type="entry name" value="RRM"/>
    <property type="match status" value="6"/>
</dbReference>
<dbReference type="InterPro" id="IPR034417">
    <property type="entry name" value="RMB19_RRM2"/>
</dbReference>
<dbReference type="PANTHER" id="PTHR48039:SF5">
    <property type="entry name" value="RNA-BINDING PROTEIN 28"/>
    <property type="match status" value="1"/>
</dbReference>
<keyword evidence="7" id="KW-0217">Developmental protein</keyword>
<keyword evidence="9" id="KW-1017">Isopeptide bond</keyword>
<evidence type="ECO:0000256" key="5">
    <source>
        <dbReference type="ARBA" id="ARBA00008033"/>
    </source>
</evidence>
<evidence type="ECO:0000256" key="14">
    <source>
        <dbReference type="ARBA" id="ARBA00023242"/>
    </source>
</evidence>
<evidence type="ECO:0000256" key="8">
    <source>
        <dbReference type="ARBA" id="ARBA00022490"/>
    </source>
</evidence>
<feature type="domain" description="RRM" evidence="20">
    <location>
        <begin position="415"/>
        <end position="493"/>
    </location>
</feature>
<dbReference type="GO" id="GO:0003729">
    <property type="term" value="F:mRNA binding"/>
    <property type="evidence" value="ECO:0007669"/>
    <property type="project" value="TreeGrafter"/>
</dbReference>
<dbReference type="FunFam" id="3.30.70.330:FF:000240">
    <property type="entry name" value="RNA binding motif protein 19"/>
    <property type="match status" value="1"/>
</dbReference>
<dbReference type="CDD" id="cd12569">
    <property type="entry name" value="RRM4_RBM19"/>
    <property type="match status" value="1"/>
</dbReference>
<dbReference type="SMART" id="SM00360">
    <property type="entry name" value="RRM"/>
    <property type="match status" value="6"/>
</dbReference>
<feature type="compositionally biased region" description="Acidic residues" evidence="19">
    <location>
        <begin position="728"/>
        <end position="741"/>
    </location>
</feature>
<comment type="function">
    <text evidence="15">Plays a role in embryo pre-implantation development.</text>
</comment>
<dbReference type="GO" id="GO:0005730">
    <property type="term" value="C:nucleolus"/>
    <property type="evidence" value="ECO:0007669"/>
    <property type="project" value="UniProtKB-SubCell"/>
</dbReference>
<dbReference type="Pfam" id="PF00076">
    <property type="entry name" value="RRM_1"/>
    <property type="match status" value="6"/>
</dbReference>
<dbReference type="SUPFAM" id="SSF54928">
    <property type="entry name" value="RNA-binding domain, RBD"/>
    <property type="match status" value="5"/>
</dbReference>
<evidence type="ECO:0000256" key="16">
    <source>
        <dbReference type="ARBA" id="ARBA00070535"/>
    </source>
</evidence>
<dbReference type="KEGG" id="tng:GSTEN00029551G001"/>
<evidence type="ECO:0000256" key="19">
    <source>
        <dbReference type="SAM" id="MobiDB-lite"/>
    </source>
</evidence>
<name>Q4RST6_TETNG</name>
<accession>Q4RST6</accession>
<dbReference type="FunFam" id="3.30.70.330:FF:000296">
    <property type="entry name" value="RNA binding motif protein 19"/>
    <property type="match status" value="1"/>
</dbReference>
<feature type="region of interest" description="Disordered" evidence="19">
    <location>
        <begin position="709"/>
        <end position="746"/>
    </location>
</feature>
<dbReference type="EMBL" id="CAAE01014999">
    <property type="protein sequence ID" value="CAG08546.1"/>
    <property type="molecule type" value="Genomic_DNA"/>
</dbReference>
<dbReference type="SMART" id="SM00361">
    <property type="entry name" value="RRM_1"/>
    <property type="match status" value="3"/>
</dbReference>
<organism evidence="21">
    <name type="scientific">Tetraodon nigroviridis</name>
    <name type="common">Spotted green pufferfish</name>
    <name type="synonym">Chelonodon nigroviridis</name>
    <dbReference type="NCBI Taxonomy" id="99883"/>
    <lineage>
        <taxon>Eukaryota</taxon>
        <taxon>Metazoa</taxon>
        <taxon>Chordata</taxon>
        <taxon>Craniata</taxon>
        <taxon>Vertebrata</taxon>
        <taxon>Euteleostomi</taxon>
        <taxon>Actinopterygii</taxon>
        <taxon>Neopterygii</taxon>
        <taxon>Teleostei</taxon>
        <taxon>Neoteleostei</taxon>
        <taxon>Acanthomorphata</taxon>
        <taxon>Eupercaria</taxon>
        <taxon>Tetraodontiformes</taxon>
        <taxon>Tetradontoidea</taxon>
        <taxon>Tetraodontidae</taxon>
        <taxon>Tetraodon</taxon>
    </lineage>
</organism>
<dbReference type="InterPro" id="IPR034423">
    <property type="entry name" value="RBM19_RRM5"/>
</dbReference>
<dbReference type="InterPro" id="IPR034421">
    <property type="entry name" value="RBM19_RRM6"/>
</dbReference>
<evidence type="ECO:0000256" key="11">
    <source>
        <dbReference type="ARBA" id="ARBA00022737"/>
    </source>
</evidence>
<keyword evidence="12" id="KW-0832">Ubl conjugation</keyword>
<evidence type="ECO:0000256" key="15">
    <source>
        <dbReference type="ARBA" id="ARBA00055332"/>
    </source>
</evidence>
<feature type="region of interest" description="Disordered" evidence="19">
    <location>
        <begin position="87"/>
        <end position="127"/>
    </location>
</feature>
<proteinExistence type="inferred from homology"/>
<keyword evidence="13 18" id="KW-0694">RNA-binding</keyword>
<keyword evidence="14" id="KW-0539">Nucleus</keyword>
<feature type="compositionally biased region" description="Acidic residues" evidence="19">
    <location>
        <begin position="179"/>
        <end position="209"/>
    </location>
</feature>
<evidence type="ECO:0000256" key="2">
    <source>
        <dbReference type="ARBA" id="ARBA00004496"/>
    </source>
</evidence>
<feature type="domain" description="RRM" evidence="20">
    <location>
        <begin position="847"/>
        <end position="927"/>
    </location>
</feature>
<feature type="domain" description="RRM" evidence="20">
    <location>
        <begin position="745"/>
        <end position="826"/>
    </location>
</feature>
<dbReference type="FunFam" id="3.30.70.330:FF:000740">
    <property type="entry name" value="RNA binding motif protein 19"/>
    <property type="match status" value="1"/>
</dbReference>
<feature type="non-terminal residue" evidence="21">
    <location>
        <position position="944"/>
    </location>
</feature>
<dbReference type="GO" id="GO:0005654">
    <property type="term" value="C:nucleoplasm"/>
    <property type="evidence" value="ECO:0007669"/>
    <property type="project" value="UniProtKB-SubCell"/>
</dbReference>
<evidence type="ECO:0000256" key="18">
    <source>
        <dbReference type="PROSITE-ProRule" id="PRU00176"/>
    </source>
</evidence>
<evidence type="ECO:0000313" key="21">
    <source>
        <dbReference type="EMBL" id="CAG08546.1"/>
    </source>
</evidence>
<dbReference type="FunFam" id="3.30.70.330:FF:000277">
    <property type="entry name" value="RNA binding motif protein 19"/>
    <property type="match status" value="1"/>
</dbReference>
<dbReference type="OrthoDB" id="439639at2759"/>
<keyword evidence="11" id="KW-0677">Repeat</keyword>
<feature type="domain" description="RRM" evidence="20">
    <location>
        <begin position="628"/>
        <end position="700"/>
    </location>
</feature>
<dbReference type="InterPro" id="IPR035979">
    <property type="entry name" value="RBD_domain_sf"/>
</dbReference>
<feature type="compositionally biased region" description="Acidic residues" evidence="19">
    <location>
        <begin position="240"/>
        <end position="259"/>
    </location>
</feature>
<feature type="region of interest" description="Disordered" evidence="19">
    <location>
        <begin position="497"/>
        <end position="522"/>
    </location>
</feature>
<evidence type="ECO:0000256" key="10">
    <source>
        <dbReference type="ARBA" id="ARBA00022553"/>
    </source>
</evidence>
<feature type="region of interest" description="Disordered" evidence="19">
    <location>
        <begin position="158"/>
        <end position="302"/>
    </location>
</feature>
<comment type="caution">
    <text evidence="21">The sequence shown here is derived from an EMBL/GenBank/DDBJ whole genome shotgun (WGS) entry which is preliminary data.</text>
</comment>
<keyword evidence="8" id="KW-0963">Cytoplasm</keyword>
<dbReference type="GO" id="GO:0005694">
    <property type="term" value="C:chromosome"/>
    <property type="evidence" value="ECO:0007669"/>
    <property type="project" value="UniProtKB-SubCell"/>
</dbReference>
<dbReference type="CDD" id="cd12502">
    <property type="entry name" value="RRM2_RMB19"/>
    <property type="match status" value="1"/>
</dbReference>
<keyword evidence="6" id="KW-0158">Chromosome</keyword>
<dbReference type="CDD" id="cd12567">
    <property type="entry name" value="RRM3_RBM19"/>
    <property type="match status" value="1"/>
</dbReference>
<evidence type="ECO:0000256" key="13">
    <source>
        <dbReference type="ARBA" id="ARBA00022884"/>
    </source>
</evidence>